<dbReference type="AlphaFoldDB" id="G9N790"/>
<dbReference type="PANTHER" id="PTHR42973:SF39">
    <property type="entry name" value="FAD-BINDING PCMH-TYPE DOMAIN-CONTAINING PROTEIN"/>
    <property type="match status" value="1"/>
</dbReference>
<dbReference type="OMA" id="DERHECY"/>
<dbReference type="InterPro" id="IPR050416">
    <property type="entry name" value="FAD-linked_Oxidoreductase"/>
</dbReference>
<dbReference type="PANTHER" id="PTHR42973">
    <property type="entry name" value="BINDING OXIDOREDUCTASE, PUTATIVE (AFU_ORTHOLOGUE AFUA_1G17690)-RELATED"/>
    <property type="match status" value="1"/>
</dbReference>
<dbReference type="VEuPathDB" id="FungiDB:TRIVIDRAFT_43207"/>
<dbReference type="STRING" id="413071.G9N790"/>
<evidence type="ECO:0000313" key="8">
    <source>
        <dbReference type="Proteomes" id="UP000007115"/>
    </source>
</evidence>
<comment type="similarity">
    <text evidence="2">Belongs to the oxygen-dependent FAD-linked oxidoreductase family.</text>
</comment>
<dbReference type="InterPro" id="IPR016169">
    <property type="entry name" value="FAD-bd_PCMH_sub2"/>
</dbReference>
<protein>
    <recommendedName>
        <fullName evidence="6">FAD-binding PCMH-type domain-containing protein</fullName>
    </recommendedName>
</protein>
<dbReference type="Gene3D" id="3.40.462.20">
    <property type="match status" value="1"/>
</dbReference>
<dbReference type="InParanoid" id="G9N790"/>
<name>G9N790_HYPVG</name>
<dbReference type="PROSITE" id="PS51387">
    <property type="entry name" value="FAD_PCMH"/>
    <property type="match status" value="1"/>
</dbReference>
<accession>G9N790</accession>
<dbReference type="GO" id="GO:0071949">
    <property type="term" value="F:FAD binding"/>
    <property type="evidence" value="ECO:0007669"/>
    <property type="project" value="InterPro"/>
</dbReference>
<dbReference type="GO" id="GO:0016491">
    <property type="term" value="F:oxidoreductase activity"/>
    <property type="evidence" value="ECO:0007669"/>
    <property type="project" value="UniProtKB-KW"/>
</dbReference>
<evidence type="ECO:0000256" key="5">
    <source>
        <dbReference type="ARBA" id="ARBA00023002"/>
    </source>
</evidence>
<evidence type="ECO:0000256" key="2">
    <source>
        <dbReference type="ARBA" id="ARBA00005466"/>
    </source>
</evidence>
<keyword evidence="8" id="KW-1185">Reference proteome</keyword>
<keyword evidence="4" id="KW-0274">FAD</keyword>
<dbReference type="InterPro" id="IPR006094">
    <property type="entry name" value="Oxid_FAD_bind_N"/>
</dbReference>
<dbReference type="InterPro" id="IPR016166">
    <property type="entry name" value="FAD-bd_PCMH"/>
</dbReference>
<dbReference type="RefSeq" id="XP_013951788.1">
    <property type="nucleotide sequence ID" value="XM_014096313.1"/>
</dbReference>
<evidence type="ECO:0000256" key="4">
    <source>
        <dbReference type="ARBA" id="ARBA00022827"/>
    </source>
</evidence>
<proteinExistence type="inferred from homology"/>
<comment type="cofactor">
    <cofactor evidence="1">
        <name>FAD</name>
        <dbReference type="ChEBI" id="CHEBI:57692"/>
    </cofactor>
</comment>
<keyword evidence="5" id="KW-0560">Oxidoreductase</keyword>
<gene>
    <name evidence="7" type="ORF">TRIVIDRAFT_43207</name>
</gene>
<dbReference type="EMBL" id="ABDF02000088">
    <property type="protein sequence ID" value="EHK17588.1"/>
    <property type="molecule type" value="Genomic_DNA"/>
</dbReference>
<dbReference type="Pfam" id="PF08031">
    <property type="entry name" value="BBE"/>
    <property type="match status" value="1"/>
</dbReference>
<evidence type="ECO:0000256" key="1">
    <source>
        <dbReference type="ARBA" id="ARBA00001974"/>
    </source>
</evidence>
<reference evidence="7 8" key="1">
    <citation type="journal article" date="2011" name="Genome Biol.">
        <title>Comparative genome sequence analysis underscores mycoparasitism as the ancestral life style of Trichoderma.</title>
        <authorList>
            <person name="Kubicek C.P."/>
            <person name="Herrera-Estrella A."/>
            <person name="Seidl-Seiboth V."/>
            <person name="Martinez D.A."/>
            <person name="Druzhinina I.S."/>
            <person name="Thon M."/>
            <person name="Zeilinger S."/>
            <person name="Casas-Flores S."/>
            <person name="Horwitz B.A."/>
            <person name="Mukherjee P.K."/>
            <person name="Mukherjee M."/>
            <person name="Kredics L."/>
            <person name="Alcaraz L.D."/>
            <person name="Aerts A."/>
            <person name="Antal Z."/>
            <person name="Atanasova L."/>
            <person name="Cervantes-Badillo M.G."/>
            <person name="Challacombe J."/>
            <person name="Chertkov O."/>
            <person name="McCluskey K."/>
            <person name="Coulpier F."/>
            <person name="Deshpande N."/>
            <person name="von Doehren H."/>
            <person name="Ebbole D.J."/>
            <person name="Esquivel-Naranjo E.U."/>
            <person name="Fekete E."/>
            <person name="Flipphi M."/>
            <person name="Glaser F."/>
            <person name="Gomez-Rodriguez E.Y."/>
            <person name="Gruber S."/>
            <person name="Han C."/>
            <person name="Henrissat B."/>
            <person name="Hermosa R."/>
            <person name="Hernandez-Onate M."/>
            <person name="Karaffa L."/>
            <person name="Kosti I."/>
            <person name="Le Crom S."/>
            <person name="Lindquist E."/>
            <person name="Lucas S."/>
            <person name="Luebeck M."/>
            <person name="Luebeck P.S."/>
            <person name="Margeot A."/>
            <person name="Metz B."/>
            <person name="Misra M."/>
            <person name="Nevalainen H."/>
            <person name="Omann M."/>
            <person name="Packer N."/>
            <person name="Perrone G."/>
            <person name="Uresti-Rivera E.E."/>
            <person name="Salamov A."/>
            <person name="Schmoll M."/>
            <person name="Seiboth B."/>
            <person name="Shapiro H."/>
            <person name="Sukno S."/>
            <person name="Tamayo-Ramos J.A."/>
            <person name="Tisch D."/>
            <person name="Wiest A."/>
            <person name="Wilkinson H.H."/>
            <person name="Zhang M."/>
            <person name="Coutinho P.M."/>
            <person name="Kenerley C.M."/>
            <person name="Monte E."/>
            <person name="Baker S.E."/>
            <person name="Grigoriev I.V."/>
        </authorList>
    </citation>
    <scope>NUCLEOTIDE SEQUENCE [LARGE SCALE GENOMIC DNA]</scope>
    <source>
        <strain evidence="8">Gv29-8 / FGSC 10586</strain>
    </source>
</reference>
<dbReference type="OrthoDB" id="9983560at2759"/>
<evidence type="ECO:0000256" key="3">
    <source>
        <dbReference type="ARBA" id="ARBA00022630"/>
    </source>
</evidence>
<dbReference type="Proteomes" id="UP000007115">
    <property type="component" value="Unassembled WGS sequence"/>
</dbReference>
<dbReference type="eggNOG" id="ENOG502QQWK">
    <property type="taxonomic scope" value="Eukaryota"/>
</dbReference>
<dbReference type="Pfam" id="PF01565">
    <property type="entry name" value="FAD_binding_4"/>
    <property type="match status" value="1"/>
</dbReference>
<comment type="caution">
    <text evidence="7">The sequence shown here is derived from an EMBL/GenBank/DDBJ whole genome shotgun (WGS) entry which is preliminary data.</text>
</comment>
<feature type="domain" description="FAD-binding PCMH-type" evidence="6">
    <location>
        <begin position="21"/>
        <end position="205"/>
    </location>
</feature>
<dbReference type="InterPro" id="IPR036318">
    <property type="entry name" value="FAD-bd_PCMH-like_sf"/>
</dbReference>
<sequence>MKRGQKCTLTATEGVRNDTCFQGTVPDYYVDAQSVEDIQKSLRFAQQHKLPITVKNTGHDYRGGSAGVNTFAIWTHNFAPDPVITENFTPDGCPGPVGPVVTYHAGQIGTHLYSSLQGTGYMSVAGSCSTVGPSGGWVAGGGHGIFAPSFGLGVDNAQQMKVVLPNGTYVTANRCQNQDIFFALRGGGGGTFGVVTETTTLLHKDQEFSFVFLQMPVQDVRAANEILVANAERWSDEGFGGLYGVTGIEPGSNIIFLGYNANLNLNETKATLKPLTDYLQSLPGSESMLLEFKTQPNQYAAQNDPALLALLLPEAGVSLTRSSRLVPKKNFQTADGQKAIVDALMANKFGWGAVIASPTNYTLAESDQPGGPGEASVSPAWRDSMWHLTYGTNWDPADPVATSPEALATMFQEISEAMDPMRAITPGAGAYQNEADVYEPDAIGSFWGEKNYARLLAIKKQLDPDNLMSCWNCIGWDVNDERHECYLNVRGIGPSN</sequence>
<dbReference type="GeneID" id="25794171"/>
<keyword evidence="3" id="KW-0285">Flavoprotein</keyword>
<evidence type="ECO:0000313" key="7">
    <source>
        <dbReference type="EMBL" id="EHK17588.1"/>
    </source>
</evidence>
<dbReference type="Gene3D" id="3.30.465.10">
    <property type="match status" value="1"/>
</dbReference>
<evidence type="ECO:0000259" key="6">
    <source>
        <dbReference type="PROSITE" id="PS51387"/>
    </source>
</evidence>
<dbReference type="InterPro" id="IPR012951">
    <property type="entry name" value="BBE"/>
</dbReference>
<organism evidence="7 8">
    <name type="scientific">Hypocrea virens (strain Gv29-8 / FGSC 10586)</name>
    <name type="common">Gliocladium virens</name>
    <name type="synonym">Trichoderma virens</name>
    <dbReference type="NCBI Taxonomy" id="413071"/>
    <lineage>
        <taxon>Eukaryota</taxon>
        <taxon>Fungi</taxon>
        <taxon>Dikarya</taxon>
        <taxon>Ascomycota</taxon>
        <taxon>Pezizomycotina</taxon>
        <taxon>Sordariomycetes</taxon>
        <taxon>Hypocreomycetidae</taxon>
        <taxon>Hypocreales</taxon>
        <taxon>Hypocreaceae</taxon>
        <taxon>Trichoderma</taxon>
    </lineage>
</organism>
<dbReference type="SUPFAM" id="SSF56176">
    <property type="entry name" value="FAD-binding/transporter-associated domain-like"/>
    <property type="match status" value="1"/>
</dbReference>
<dbReference type="HOGENOM" id="CLU_018354_4_4_1"/>